<gene>
    <name evidence="4" type="ORF">D5018_13525</name>
</gene>
<keyword evidence="5" id="KW-1185">Reference proteome</keyword>
<accession>A0A3L8PV22</accession>
<proteinExistence type="predicted"/>
<feature type="domain" description="NADPH-dependent FMN reductase-like" evidence="3">
    <location>
        <begin position="1"/>
        <end position="147"/>
    </location>
</feature>
<dbReference type="SUPFAM" id="SSF52218">
    <property type="entry name" value="Flavoproteins"/>
    <property type="match status" value="1"/>
</dbReference>
<keyword evidence="2" id="KW-0285">Flavoprotein</keyword>
<dbReference type="PANTHER" id="PTHR30543:SF21">
    <property type="entry name" value="NAD(P)H-DEPENDENT FMN REDUCTASE LOT6"/>
    <property type="match status" value="1"/>
</dbReference>
<dbReference type="OrthoDB" id="5767802at2"/>
<dbReference type="EMBL" id="QZEI01000042">
    <property type="protein sequence ID" value="RLV59180.1"/>
    <property type="molecule type" value="Genomic_DNA"/>
</dbReference>
<dbReference type="Gene3D" id="3.40.50.360">
    <property type="match status" value="1"/>
</dbReference>
<dbReference type="GO" id="GO:0005829">
    <property type="term" value="C:cytosol"/>
    <property type="evidence" value="ECO:0007669"/>
    <property type="project" value="TreeGrafter"/>
</dbReference>
<keyword evidence="2" id="KW-0288">FMN</keyword>
<evidence type="ECO:0000313" key="4">
    <source>
        <dbReference type="EMBL" id="RLV59180.1"/>
    </source>
</evidence>
<dbReference type="AlphaFoldDB" id="A0A3L8PV22"/>
<comment type="cofactor">
    <cofactor evidence="1">
        <name>FMN</name>
        <dbReference type="ChEBI" id="CHEBI:58210"/>
    </cofactor>
</comment>
<dbReference type="InterPro" id="IPR050712">
    <property type="entry name" value="NAD(P)H-dep_reductase"/>
</dbReference>
<evidence type="ECO:0000313" key="5">
    <source>
        <dbReference type="Proteomes" id="UP000281474"/>
    </source>
</evidence>
<name>A0A3L8PV22_9GAMM</name>
<sequence length="182" mass="20169">MRVLVFAATNHRQSINLQLAKYVAQRVKNTSQQMIEVELLDLNDYEMPIYSQDREEASGMPQLAHDFRAKISETDAIIIGFAEHNGTYSAAYKNVFDWTSRIDRSVYQNKPALLLATSPGPSGASTVLSQAITSAPYFDMNVAGSFSLPSYFDNFQGAGEPIKDAVLEQQLLDVIDTLVAKI</sequence>
<dbReference type="InterPro" id="IPR029039">
    <property type="entry name" value="Flavoprotein-like_sf"/>
</dbReference>
<dbReference type="Pfam" id="PF03358">
    <property type="entry name" value="FMN_red"/>
    <property type="match status" value="1"/>
</dbReference>
<dbReference type="GO" id="GO:0016491">
    <property type="term" value="F:oxidoreductase activity"/>
    <property type="evidence" value="ECO:0007669"/>
    <property type="project" value="InterPro"/>
</dbReference>
<dbReference type="Proteomes" id="UP000281474">
    <property type="component" value="Unassembled WGS sequence"/>
</dbReference>
<dbReference type="RefSeq" id="WP_121839553.1">
    <property type="nucleotide sequence ID" value="NZ_ML014791.1"/>
</dbReference>
<organism evidence="4 5">
    <name type="scientific">Parashewanella curva</name>
    <dbReference type="NCBI Taxonomy" id="2338552"/>
    <lineage>
        <taxon>Bacteria</taxon>
        <taxon>Pseudomonadati</taxon>
        <taxon>Pseudomonadota</taxon>
        <taxon>Gammaproteobacteria</taxon>
        <taxon>Alteromonadales</taxon>
        <taxon>Shewanellaceae</taxon>
        <taxon>Parashewanella</taxon>
    </lineage>
</organism>
<evidence type="ECO:0000256" key="1">
    <source>
        <dbReference type="ARBA" id="ARBA00001917"/>
    </source>
</evidence>
<dbReference type="InterPro" id="IPR005025">
    <property type="entry name" value="FMN_Rdtase-like_dom"/>
</dbReference>
<protein>
    <submittedName>
        <fullName evidence="4">NADPH-dependent oxidoreductase</fullName>
    </submittedName>
</protein>
<comment type="caution">
    <text evidence="4">The sequence shown here is derived from an EMBL/GenBank/DDBJ whole genome shotgun (WGS) entry which is preliminary data.</text>
</comment>
<evidence type="ECO:0000256" key="2">
    <source>
        <dbReference type="ARBA" id="ARBA00022643"/>
    </source>
</evidence>
<evidence type="ECO:0000259" key="3">
    <source>
        <dbReference type="Pfam" id="PF03358"/>
    </source>
</evidence>
<dbReference type="GO" id="GO:0010181">
    <property type="term" value="F:FMN binding"/>
    <property type="evidence" value="ECO:0007669"/>
    <property type="project" value="TreeGrafter"/>
</dbReference>
<reference evidence="4 5" key="1">
    <citation type="submission" date="2018-09" db="EMBL/GenBank/DDBJ databases">
        <title>Phylogeny of the Shewanellaceae, and recommendation for two new genera, Pseudoshewanella and Parashewanella.</title>
        <authorList>
            <person name="Wang G."/>
        </authorList>
    </citation>
    <scope>NUCLEOTIDE SEQUENCE [LARGE SCALE GENOMIC DNA]</scope>
    <source>
        <strain evidence="4 5">C51</strain>
    </source>
</reference>
<dbReference type="PANTHER" id="PTHR30543">
    <property type="entry name" value="CHROMATE REDUCTASE"/>
    <property type="match status" value="1"/>
</dbReference>